<organism evidence="2">
    <name type="scientific">Iconisemion striatum</name>
    <dbReference type="NCBI Taxonomy" id="60296"/>
    <lineage>
        <taxon>Eukaryota</taxon>
        <taxon>Metazoa</taxon>
        <taxon>Chordata</taxon>
        <taxon>Craniata</taxon>
        <taxon>Vertebrata</taxon>
        <taxon>Euteleostomi</taxon>
        <taxon>Actinopterygii</taxon>
        <taxon>Neopterygii</taxon>
        <taxon>Teleostei</taxon>
        <taxon>Neoteleostei</taxon>
        <taxon>Acanthomorphata</taxon>
        <taxon>Ovalentaria</taxon>
        <taxon>Atherinomorphae</taxon>
        <taxon>Cyprinodontiformes</taxon>
        <taxon>Nothobranchiidae</taxon>
        <taxon>Iconisemion</taxon>
    </lineage>
</organism>
<evidence type="ECO:0000256" key="1">
    <source>
        <dbReference type="SAM" id="MobiDB-lite"/>
    </source>
</evidence>
<feature type="region of interest" description="Disordered" evidence="1">
    <location>
        <begin position="1"/>
        <end position="32"/>
    </location>
</feature>
<reference evidence="2" key="2">
    <citation type="submission" date="2016-06" db="EMBL/GenBank/DDBJ databases">
        <title>The genome of a short-lived fish provides insights into sex chromosome evolution and the genetic control of aging.</title>
        <authorList>
            <person name="Reichwald K."/>
            <person name="Felder M."/>
            <person name="Petzold A."/>
            <person name="Koch P."/>
            <person name="Groth M."/>
            <person name="Platzer M."/>
        </authorList>
    </citation>
    <scope>NUCLEOTIDE SEQUENCE</scope>
    <source>
        <tissue evidence="2">Brain</tissue>
    </source>
</reference>
<name>A0A1A7XTI0_9TELE</name>
<protein>
    <submittedName>
        <fullName evidence="2">Arginine vasopressin receptor 2</fullName>
    </submittedName>
</protein>
<dbReference type="EMBL" id="HADW01019986">
    <property type="protein sequence ID" value="SBP21386.1"/>
    <property type="molecule type" value="Transcribed_RNA"/>
</dbReference>
<proteinExistence type="predicted"/>
<feature type="non-terminal residue" evidence="2">
    <location>
        <position position="82"/>
    </location>
</feature>
<gene>
    <name evidence="2" type="primary">V2R1</name>
</gene>
<keyword evidence="2" id="KW-0675">Receptor</keyword>
<accession>A0A1A7XTI0</accession>
<feature type="non-terminal residue" evidence="2">
    <location>
        <position position="1"/>
    </location>
</feature>
<dbReference type="AlphaFoldDB" id="A0A1A7XTI0"/>
<evidence type="ECO:0000313" key="2">
    <source>
        <dbReference type="EMBL" id="SBP21386.1"/>
    </source>
</evidence>
<sequence>AQSATCPPPPTIRPEETARAEEEEDGPLHLLTSHPSHLTTLAVQKALILDRPTSTCQWACSAPAALFVRGKITPTVLQCSSL</sequence>
<reference evidence="2" key="1">
    <citation type="submission" date="2016-05" db="EMBL/GenBank/DDBJ databases">
        <authorList>
            <person name="Lavstsen T."/>
            <person name="Jespersen J.S."/>
        </authorList>
    </citation>
    <scope>NUCLEOTIDE SEQUENCE</scope>
    <source>
        <tissue evidence="2">Brain</tissue>
    </source>
</reference>
<feature type="compositionally biased region" description="Pro residues" evidence="1">
    <location>
        <begin position="1"/>
        <end position="12"/>
    </location>
</feature>